<evidence type="ECO:0000259" key="3">
    <source>
        <dbReference type="Pfam" id="PF24481"/>
    </source>
</evidence>
<dbReference type="AlphaFoldDB" id="A0A2T0B0U2"/>
<reference evidence="4 5" key="1">
    <citation type="submission" date="2018-03" db="EMBL/GenBank/DDBJ databases">
        <title>Genome sequence of Clostridium liquoris DSM 100320.</title>
        <authorList>
            <person name="Poehlein A."/>
            <person name="Daniel R."/>
        </authorList>
    </citation>
    <scope>NUCLEOTIDE SEQUENCE [LARGE SCALE GENOMIC DNA]</scope>
    <source>
        <strain evidence="4 5">DSM 100320</strain>
    </source>
</reference>
<feature type="coiled-coil region" evidence="1">
    <location>
        <begin position="93"/>
        <end position="166"/>
    </location>
</feature>
<dbReference type="PANTHER" id="PTHR39082:SF1">
    <property type="entry name" value="SCAVENGER RECEPTOR CLASS A MEMBER 3"/>
    <property type="match status" value="1"/>
</dbReference>
<evidence type="ECO:0000259" key="2">
    <source>
        <dbReference type="Pfam" id="PF02591"/>
    </source>
</evidence>
<dbReference type="PANTHER" id="PTHR39082">
    <property type="entry name" value="PHOSPHOLIPASE C-BETA-2-RELATED"/>
    <property type="match status" value="1"/>
</dbReference>
<comment type="caution">
    <text evidence="4">The sequence shown here is derived from an EMBL/GenBank/DDBJ whole genome shotgun (WGS) entry which is preliminary data.</text>
</comment>
<dbReference type="Gene3D" id="1.10.287.1490">
    <property type="match status" value="1"/>
</dbReference>
<dbReference type="OrthoDB" id="9795058at2"/>
<evidence type="ECO:0000313" key="4">
    <source>
        <dbReference type="EMBL" id="PRR77224.1"/>
    </source>
</evidence>
<accession>A0A2T0B0U2</accession>
<dbReference type="InterPro" id="IPR056003">
    <property type="entry name" value="CT398_CC_hairpin"/>
</dbReference>
<protein>
    <submittedName>
        <fullName evidence="4">Putative zinc ribbon domain protein</fullName>
    </submittedName>
</protein>
<feature type="coiled-coil region" evidence="1">
    <location>
        <begin position="33"/>
        <end position="60"/>
    </location>
</feature>
<proteinExistence type="predicted"/>
<feature type="domain" description="C4-type zinc ribbon" evidence="2">
    <location>
        <begin position="200"/>
        <end position="232"/>
    </location>
</feature>
<keyword evidence="1" id="KW-0175">Coiled coil</keyword>
<dbReference type="RefSeq" id="WP_106064439.1">
    <property type="nucleotide sequence ID" value="NZ_PVXO01000066.1"/>
</dbReference>
<keyword evidence="5" id="KW-1185">Reference proteome</keyword>
<name>A0A2T0B0U2_9CLOT</name>
<dbReference type="InterPro" id="IPR003743">
    <property type="entry name" value="Zf-RING_7"/>
</dbReference>
<feature type="domain" description="CT398-like coiled coil hairpin" evidence="3">
    <location>
        <begin position="27"/>
        <end position="189"/>
    </location>
</feature>
<evidence type="ECO:0000313" key="5">
    <source>
        <dbReference type="Proteomes" id="UP000239706"/>
    </source>
</evidence>
<dbReference type="Pfam" id="PF24481">
    <property type="entry name" value="CT398_CC"/>
    <property type="match status" value="1"/>
</dbReference>
<gene>
    <name evidence="4" type="ORF">CLLI_23940</name>
</gene>
<dbReference type="EMBL" id="PVXO01000066">
    <property type="protein sequence ID" value="PRR77224.1"/>
    <property type="molecule type" value="Genomic_DNA"/>
</dbReference>
<dbReference type="InterPro" id="IPR052376">
    <property type="entry name" value="Oxidative_Scav/Glycosyltrans"/>
</dbReference>
<dbReference type="Pfam" id="PF02591">
    <property type="entry name" value="Zn_ribbon_9"/>
    <property type="match status" value="1"/>
</dbReference>
<evidence type="ECO:0000256" key="1">
    <source>
        <dbReference type="SAM" id="Coils"/>
    </source>
</evidence>
<sequence length="241" mass="28168">MENIQLLLFLQENYNKMDKSYKILKDNPHISMLNKMKEEFNKLKKKYINKKNQLESINKKYCLLNDEIEALKKEVKEDDYILYNKCGNDLKMITTLQRDIEKKNKTIEEKENQAMALLEKEEVITNEIASLGKTLEKIRDEFNSYKENADKAQSKVKEEFERCKNEINVIRNKIPLELLKDFDEIKAQKKVAVALLQKNVCTGCKIKVSAITLDEINKGKEIVHCDNCGRILCKANLKDAE</sequence>
<organism evidence="4 5">
    <name type="scientific">Clostridium liquoris</name>
    <dbReference type="NCBI Taxonomy" id="1289519"/>
    <lineage>
        <taxon>Bacteria</taxon>
        <taxon>Bacillati</taxon>
        <taxon>Bacillota</taxon>
        <taxon>Clostridia</taxon>
        <taxon>Eubacteriales</taxon>
        <taxon>Clostridiaceae</taxon>
        <taxon>Clostridium</taxon>
    </lineage>
</organism>
<dbReference type="Proteomes" id="UP000239706">
    <property type="component" value="Unassembled WGS sequence"/>
</dbReference>